<dbReference type="Proteomes" id="UP000036367">
    <property type="component" value="Unassembled WGS sequence"/>
</dbReference>
<keyword evidence="2" id="KW-1185">Reference proteome</keyword>
<gene>
    <name evidence="1" type="ORF">RISK_000919</name>
</gene>
<dbReference type="PATRIC" id="fig|595434.4.peg.885"/>
<reference evidence="1" key="1">
    <citation type="submission" date="2015-05" db="EMBL/GenBank/DDBJ databases">
        <title>Permanent draft genome of Rhodopirellula islandicus K833.</title>
        <authorList>
            <person name="Kizina J."/>
            <person name="Richter M."/>
            <person name="Glockner F.O."/>
            <person name="Harder J."/>
        </authorList>
    </citation>
    <scope>NUCLEOTIDE SEQUENCE [LARGE SCALE GENOMIC DNA]</scope>
    <source>
        <strain evidence="1">K833</strain>
    </source>
</reference>
<comment type="caution">
    <text evidence="1">The sequence shown here is derived from an EMBL/GenBank/DDBJ whole genome shotgun (WGS) entry which is preliminary data.</text>
</comment>
<name>A0A0J1BL05_RHOIS</name>
<proteinExistence type="predicted"/>
<dbReference type="STRING" id="595434.RISK_000919"/>
<protein>
    <submittedName>
        <fullName evidence="1">Uncharacterized protein</fullName>
    </submittedName>
</protein>
<accession>A0A0J1BL05</accession>
<sequence length="66" mass="7022">MEEPADESGSLTESVGVSALEGAFSSVGLPGVVIVESFLLIQFEGWFTSGATPKNMPKSACWRRTE</sequence>
<organism evidence="1 2">
    <name type="scientific">Rhodopirellula islandica</name>
    <dbReference type="NCBI Taxonomy" id="595434"/>
    <lineage>
        <taxon>Bacteria</taxon>
        <taxon>Pseudomonadati</taxon>
        <taxon>Planctomycetota</taxon>
        <taxon>Planctomycetia</taxon>
        <taxon>Pirellulales</taxon>
        <taxon>Pirellulaceae</taxon>
        <taxon>Rhodopirellula</taxon>
    </lineage>
</organism>
<dbReference type="EMBL" id="LECT01000007">
    <property type="protein sequence ID" value="KLU07118.1"/>
    <property type="molecule type" value="Genomic_DNA"/>
</dbReference>
<evidence type="ECO:0000313" key="2">
    <source>
        <dbReference type="Proteomes" id="UP000036367"/>
    </source>
</evidence>
<dbReference type="AlphaFoldDB" id="A0A0J1BL05"/>
<evidence type="ECO:0000313" key="1">
    <source>
        <dbReference type="EMBL" id="KLU07118.1"/>
    </source>
</evidence>